<dbReference type="EMBL" id="JBHTRV010000037">
    <property type="protein sequence ID" value="MFE5984683.1"/>
    <property type="molecule type" value="Genomic_DNA"/>
</dbReference>
<dbReference type="Proteomes" id="UP001600424">
    <property type="component" value="Unassembled WGS sequence"/>
</dbReference>
<gene>
    <name evidence="2" type="ORF">ACFQ63_33950</name>
</gene>
<organism evidence="2 3">
    <name type="scientific">Streptomyces wedmorensis</name>
    <dbReference type="NCBI Taxonomy" id="43759"/>
    <lineage>
        <taxon>Bacteria</taxon>
        <taxon>Bacillati</taxon>
        <taxon>Actinomycetota</taxon>
        <taxon>Actinomycetes</taxon>
        <taxon>Kitasatosporales</taxon>
        <taxon>Streptomycetaceae</taxon>
        <taxon>Streptomyces</taxon>
    </lineage>
</organism>
<evidence type="ECO:0000259" key="1">
    <source>
        <dbReference type="Pfam" id="PF04149"/>
    </source>
</evidence>
<evidence type="ECO:0000313" key="2">
    <source>
        <dbReference type="EMBL" id="MFE5984683.1"/>
    </source>
</evidence>
<feature type="domain" description="DUF397" evidence="1">
    <location>
        <begin position="7"/>
        <end position="59"/>
    </location>
</feature>
<dbReference type="RefSeq" id="WP_386248513.1">
    <property type="nucleotide sequence ID" value="NZ_JBHTRV010000037.1"/>
</dbReference>
<protein>
    <submittedName>
        <fullName evidence="2">DUF397 domain-containing protein</fullName>
    </submittedName>
</protein>
<comment type="caution">
    <text evidence="2">The sequence shown here is derived from an EMBL/GenBank/DDBJ whole genome shotgun (WGS) entry which is preliminary data.</text>
</comment>
<accession>A0ABW6J428</accession>
<keyword evidence="3" id="KW-1185">Reference proteome</keyword>
<proteinExistence type="predicted"/>
<sequence length="63" mass="6837">MTETSPNWHKSTYSGNDNDACIEVADNLPRVLVRDTKDHTKGELSAAPAAWSAFTAFVRTGAI</sequence>
<reference evidence="2 3" key="1">
    <citation type="submission" date="2024-09" db="EMBL/GenBank/DDBJ databases">
        <title>The Natural Products Discovery Center: Release of the First 8490 Sequenced Strains for Exploring Actinobacteria Biosynthetic Diversity.</title>
        <authorList>
            <person name="Kalkreuter E."/>
            <person name="Kautsar S.A."/>
            <person name="Yang D."/>
            <person name="Bader C.D."/>
            <person name="Teijaro C.N."/>
            <person name="Fluegel L."/>
            <person name="Davis C.M."/>
            <person name="Simpson J.R."/>
            <person name="Lauterbach L."/>
            <person name="Steele A.D."/>
            <person name="Gui C."/>
            <person name="Meng S."/>
            <person name="Li G."/>
            <person name="Viehrig K."/>
            <person name="Ye F."/>
            <person name="Su P."/>
            <person name="Kiefer A.F."/>
            <person name="Nichols A."/>
            <person name="Cepeda A.J."/>
            <person name="Yan W."/>
            <person name="Fan B."/>
            <person name="Jiang Y."/>
            <person name="Adhikari A."/>
            <person name="Zheng C.-J."/>
            <person name="Schuster L."/>
            <person name="Cowan T.M."/>
            <person name="Smanski M.J."/>
            <person name="Chevrette M.G."/>
            <person name="De Carvalho L.P.S."/>
            <person name="Shen B."/>
        </authorList>
    </citation>
    <scope>NUCLEOTIDE SEQUENCE [LARGE SCALE GENOMIC DNA]</scope>
    <source>
        <strain evidence="2 3">NPDC056472</strain>
    </source>
</reference>
<dbReference type="InterPro" id="IPR007278">
    <property type="entry name" value="DUF397"/>
</dbReference>
<evidence type="ECO:0000313" key="3">
    <source>
        <dbReference type="Proteomes" id="UP001600424"/>
    </source>
</evidence>
<name>A0ABW6J428_STRWE</name>
<dbReference type="Pfam" id="PF04149">
    <property type="entry name" value="DUF397"/>
    <property type="match status" value="1"/>
</dbReference>